<reference evidence="3 4" key="1">
    <citation type="submission" date="2024-10" db="EMBL/GenBank/DDBJ databases">
        <title>Updated reference genomes for cyclostephanoid diatoms.</title>
        <authorList>
            <person name="Roberts W.R."/>
            <person name="Alverson A.J."/>
        </authorList>
    </citation>
    <scope>NUCLEOTIDE SEQUENCE [LARGE SCALE GENOMIC DNA]</scope>
    <source>
        <strain evidence="3 4">AJA010-31</strain>
    </source>
</reference>
<accession>A0ABD3PX25</accession>
<evidence type="ECO:0000256" key="1">
    <source>
        <dbReference type="SAM" id="MobiDB-lite"/>
    </source>
</evidence>
<evidence type="ECO:0008006" key="5">
    <source>
        <dbReference type="Google" id="ProtNLM"/>
    </source>
</evidence>
<feature type="chain" id="PRO_5044885557" description="Transmembrane protein" evidence="2">
    <location>
        <begin position="29"/>
        <end position="327"/>
    </location>
</feature>
<evidence type="ECO:0000313" key="4">
    <source>
        <dbReference type="Proteomes" id="UP001530400"/>
    </source>
</evidence>
<sequence length="327" mass="37235">MGRLYNRNHFSTCVLHIVMALLAKSINAASSTAAPSSSISYTTGITEEKCVLEEEFHGLSSEIRLEGHHEEHAWWDDDEADDYNVNSSSAEERPQQNDKKFRWRAWKNKSDLRSESSRQKSNAHAAPITPLAEHPMRTDEWEFDIQLSPLFQNEDDLFPESSLGSQGHTKRSRYKRRQVMQFARNGYVKVMQDEHFTSNNVDASFISTAPNADKPKRSQVQVGKWKIGHGGVAFDVPVNVCRRGNAQEMTVLHYHADIHLNKFGERPRMFRGIITRDRYNSSVLPPNFLRPVIGTFSAQGIGHDTADTSYKERGFGLSRQQIAQKQS</sequence>
<name>A0ABD3PX25_9STRA</name>
<organism evidence="3 4">
    <name type="scientific">Cyclotella atomus</name>
    <dbReference type="NCBI Taxonomy" id="382360"/>
    <lineage>
        <taxon>Eukaryota</taxon>
        <taxon>Sar</taxon>
        <taxon>Stramenopiles</taxon>
        <taxon>Ochrophyta</taxon>
        <taxon>Bacillariophyta</taxon>
        <taxon>Coscinodiscophyceae</taxon>
        <taxon>Thalassiosirophycidae</taxon>
        <taxon>Stephanodiscales</taxon>
        <taxon>Stephanodiscaceae</taxon>
        <taxon>Cyclotella</taxon>
    </lineage>
</organism>
<keyword evidence="4" id="KW-1185">Reference proteome</keyword>
<evidence type="ECO:0000313" key="3">
    <source>
        <dbReference type="EMBL" id="KAL3792362.1"/>
    </source>
</evidence>
<comment type="caution">
    <text evidence="3">The sequence shown here is derived from an EMBL/GenBank/DDBJ whole genome shotgun (WGS) entry which is preliminary data.</text>
</comment>
<gene>
    <name evidence="3" type="ORF">ACHAWO_000912</name>
</gene>
<evidence type="ECO:0000256" key="2">
    <source>
        <dbReference type="SAM" id="SignalP"/>
    </source>
</evidence>
<dbReference type="Proteomes" id="UP001530400">
    <property type="component" value="Unassembled WGS sequence"/>
</dbReference>
<feature type="region of interest" description="Disordered" evidence="1">
    <location>
        <begin position="111"/>
        <end position="134"/>
    </location>
</feature>
<dbReference type="AlphaFoldDB" id="A0ABD3PX25"/>
<protein>
    <recommendedName>
        <fullName evidence="5">Transmembrane protein</fullName>
    </recommendedName>
</protein>
<dbReference type="EMBL" id="JALLPJ020000431">
    <property type="protein sequence ID" value="KAL3792362.1"/>
    <property type="molecule type" value="Genomic_DNA"/>
</dbReference>
<feature type="signal peptide" evidence="2">
    <location>
        <begin position="1"/>
        <end position="28"/>
    </location>
</feature>
<proteinExistence type="predicted"/>
<keyword evidence="2" id="KW-0732">Signal</keyword>